<proteinExistence type="predicted"/>
<feature type="region of interest" description="Disordered" evidence="1">
    <location>
        <begin position="108"/>
        <end position="130"/>
    </location>
</feature>
<keyword evidence="2" id="KW-0472">Membrane</keyword>
<feature type="transmembrane region" description="Helical" evidence="2">
    <location>
        <begin position="143"/>
        <end position="162"/>
    </location>
</feature>
<keyword evidence="2" id="KW-1133">Transmembrane helix</keyword>
<evidence type="ECO:0000256" key="1">
    <source>
        <dbReference type="SAM" id="MobiDB-lite"/>
    </source>
</evidence>
<dbReference type="EnsemblMetazoa" id="ACOM028555-RA">
    <property type="protein sequence ID" value="ACOM028555-PA.1"/>
    <property type="gene ID" value="ACOM028555"/>
</dbReference>
<dbReference type="AlphaFoldDB" id="A0A8W7PAB0"/>
<dbReference type="Proteomes" id="UP000075882">
    <property type="component" value="Unassembled WGS sequence"/>
</dbReference>
<evidence type="ECO:0000256" key="2">
    <source>
        <dbReference type="SAM" id="Phobius"/>
    </source>
</evidence>
<sequence>LESARPEARHGLDDVLGRHAVRRSIQQWRVFRARRDVFSRRCQIRGRIHAGLVPRSRCVLAGGRHEVRGRVSRRTHLGSGTDYVQRPEPRIPAQRRLLPGLPAGAEEALPGRDQPCPEGGTHGTRPVRPGQLGGAASGSCKDWFLFYCYVFFLVVVVQVVLFF</sequence>
<accession>A0A8W7PAB0</accession>
<name>A0A8W7PAB0_ANOCL</name>
<protein>
    <submittedName>
        <fullName evidence="3">Uncharacterized protein</fullName>
    </submittedName>
</protein>
<evidence type="ECO:0000313" key="3">
    <source>
        <dbReference type="EnsemblMetazoa" id="ACOM028555-PA.1"/>
    </source>
</evidence>
<organism evidence="3">
    <name type="scientific">Anopheles coluzzii</name>
    <name type="common">African malaria mosquito</name>
    <dbReference type="NCBI Taxonomy" id="1518534"/>
    <lineage>
        <taxon>Eukaryota</taxon>
        <taxon>Metazoa</taxon>
        <taxon>Ecdysozoa</taxon>
        <taxon>Arthropoda</taxon>
        <taxon>Hexapoda</taxon>
        <taxon>Insecta</taxon>
        <taxon>Pterygota</taxon>
        <taxon>Neoptera</taxon>
        <taxon>Endopterygota</taxon>
        <taxon>Diptera</taxon>
        <taxon>Nematocera</taxon>
        <taxon>Culicoidea</taxon>
        <taxon>Culicidae</taxon>
        <taxon>Anophelinae</taxon>
        <taxon>Anopheles</taxon>
    </lineage>
</organism>
<reference evidence="3" key="1">
    <citation type="submission" date="2022-08" db="UniProtKB">
        <authorList>
            <consortium name="EnsemblMetazoa"/>
        </authorList>
    </citation>
    <scope>IDENTIFICATION</scope>
</reference>
<keyword evidence="2" id="KW-0812">Transmembrane</keyword>